<evidence type="ECO:0000259" key="3">
    <source>
        <dbReference type="Pfam" id="PF05729"/>
    </source>
</evidence>
<sequence>MTLPQLPFGLTYPAIGVFALAVLTAILQQVFSDQVQRIARFLWRRATLRRAMRRADGWTRYAAWVARTYNTTRLGFVESLHIALDAVYVPLQYERDGNRIDVYRDIQRHHRTVVVGGAGAGKSTVLRQSMLQWALAPERFDRVPVLVELGRYNLGGRTIQQLLVEAFGHVEEPVIGRHGRTKTHARPLVEDAERVVPGALGDGRLCVFLDGLDEVVSDRRGDVALEIKEFAERYPGCQIVVTCRDSVYNNDLQPVFDHKIAVAGFDDAGIRRFLRRWFGRTKEAVEPALSAPDLDPRQQVEQLMAGLRSSPTLMRLARSPLMLTMIALLHDVDPGEGPMLTNSRAEFYEKAVGHLLSRDPDLGRYRQLTRYRVGHKLMALRAIALAAQGDLTPGSDHRVITQDEINDVMSRLRSRFQLPEPDLAQMINEIVERSGLLIRIDETNLLYEFAHLTLQEYLAAVELAAEPDRLLALYREQPARWRETVKLWCGGANRDATYLVGEIYTGDSRDRVLALECIAEAQQIDVDLASRIVNDFADRLGAPMPEKLLMLAALGSVAGNPGSIGEDLFDRLRERADFADSAGADAVVALAESRRRAAIETLSELARVRPDARAALRRTGELAIPVLDARARDGSIAAIDDLAAIATPAAAVTLAEHLWSDAPAARRAAWHLAALIATPDIEAELTQQETPPSVEYYDWLWAPFVAKPAAGSPIVKIVGRMGLLMDRSEIDEVPPDLPTIDPRLALGLGARTKCFTNDSELPDRLRADLQELAARSTTQRRFRSADVSEEPISPLRAAQALDEAFRKGWDNGPELAERVVRLRARDARTRLLLGHLPTRLSVELAMRLLSASGRFDGTLRDWLQVNEEAEPPKVLTGVRNTLIGVAIVLGAAVIGIAATRSVGTLFGWWAWGPVWLALLICVGFGGTIVMIAFGLATDGDEWVGFGVVVFLATVIPASVVAFHTFADWVGWPAAVSTASLVASGLTVFSIWTSRRERALRNPYRAILLADGNANQPAATVIGRRQRGSGQSRHAGVPLQQKATVDRSDDVSRAEGA</sequence>
<protein>
    <recommendedName>
        <fullName evidence="3">NACHT domain-containing protein</fullName>
    </recommendedName>
</protein>
<feature type="transmembrane region" description="Helical" evidence="2">
    <location>
        <begin position="942"/>
        <end position="962"/>
    </location>
</feature>
<dbReference type="InterPro" id="IPR007111">
    <property type="entry name" value="NACHT_NTPase"/>
</dbReference>
<feature type="domain" description="NACHT" evidence="3">
    <location>
        <begin position="111"/>
        <end position="279"/>
    </location>
</feature>
<keyword evidence="5" id="KW-1185">Reference proteome</keyword>
<gene>
    <name evidence="4" type="ORF">GCM10017581_078640</name>
</gene>
<dbReference type="PANTHER" id="PTHR46844:SF1">
    <property type="entry name" value="SLR5058 PROTEIN"/>
    <property type="match status" value="1"/>
</dbReference>
<evidence type="ECO:0000256" key="1">
    <source>
        <dbReference type="SAM" id="MobiDB-lite"/>
    </source>
</evidence>
<accession>A0A9W6NRB9</accession>
<feature type="transmembrane region" description="Helical" evidence="2">
    <location>
        <begin position="12"/>
        <end position="31"/>
    </location>
</feature>
<dbReference type="EMBL" id="BSFP01000067">
    <property type="protein sequence ID" value="GLL06116.1"/>
    <property type="molecule type" value="Genomic_DNA"/>
</dbReference>
<evidence type="ECO:0000313" key="4">
    <source>
        <dbReference type="EMBL" id="GLL06116.1"/>
    </source>
</evidence>
<comment type="caution">
    <text evidence="4">The sequence shown here is derived from an EMBL/GenBank/DDBJ whole genome shotgun (WGS) entry which is preliminary data.</text>
</comment>
<feature type="transmembrane region" description="Helical" evidence="2">
    <location>
        <begin position="914"/>
        <end position="935"/>
    </location>
</feature>
<dbReference type="InterPro" id="IPR027417">
    <property type="entry name" value="P-loop_NTPase"/>
</dbReference>
<name>A0A9W6NRB9_9ACTN</name>
<dbReference type="Proteomes" id="UP001143480">
    <property type="component" value="Unassembled WGS sequence"/>
</dbReference>
<dbReference type="AlphaFoldDB" id="A0A9W6NRB9"/>
<keyword evidence="2" id="KW-0472">Membrane</keyword>
<evidence type="ECO:0000256" key="2">
    <source>
        <dbReference type="SAM" id="Phobius"/>
    </source>
</evidence>
<evidence type="ECO:0000313" key="5">
    <source>
        <dbReference type="Proteomes" id="UP001143480"/>
    </source>
</evidence>
<dbReference type="Gene3D" id="3.40.50.300">
    <property type="entry name" value="P-loop containing nucleotide triphosphate hydrolases"/>
    <property type="match status" value="1"/>
</dbReference>
<keyword evidence="2" id="KW-1133">Transmembrane helix</keyword>
<dbReference type="SUPFAM" id="SSF52540">
    <property type="entry name" value="P-loop containing nucleoside triphosphate hydrolases"/>
    <property type="match status" value="1"/>
</dbReference>
<proteinExistence type="predicted"/>
<organism evidence="4 5">
    <name type="scientific">Dactylosporangium matsuzakiense</name>
    <dbReference type="NCBI Taxonomy" id="53360"/>
    <lineage>
        <taxon>Bacteria</taxon>
        <taxon>Bacillati</taxon>
        <taxon>Actinomycetota</taxon>
        <taxon>Actinomycetes</taxon>
        <taxon>Micromonosporales</taxon>
        <taxon>Micromonosporaceae</taxon>
        <taxon>Dactylosporangium</taxon>
    </lineage>
</organism>
<feature type="transmembrane region" description="Helical" evidence="2">
    <location>
        <begin position="882"/>
        <end position="902"/>
    </location>
</feature>
<dbReference type="RefSeq" id="WP_261964445.1">
    <property type="nucleotide sequence ID" value="NZ_BAAAXA010000001.1"/>
</dbReference>
<feature type="compositionally biased region" description="Basic and acidic residues" evidence="1">
    <location>
        <begin position="1043"/>
        <end position="1056"/>
    </location>
</feature>
<keyword evidence="2" id="KW-0812">Transmembrane</keyword>
<reference evidence="4" key="1">
    <citation type="journal article" date="2014" name="Int. J. Syst. Evol. Microbiol.">
        <title>Complete genome sequence of Corynebacterium casei LMG S-19264T (=DSM 44701T), isolated from a smear-ripened cheese.</title>
        <authorList>
            <consortium name="US DOE Joint Genome Institute (JGI-PGF)"/>
            <person name="Walter F."/>
            <person name="Albersmeier A."/>
            <person name="Kalinowski J."/>
            <person name="Ruckert C."/>
        </authorList>
    </citation>
    <scope>NUCLEOTIDE SEQUENCE</scope>
    <source>
        <strain evidence="4">VKM Ac-1321</strain>
    </source>
</reference>
<reference evidence="4" key="2">
    <citation type="submission" date="2023-01" db="EMBL/GenBank/DDBJ databases">
        <authorList>
            <person name="Sun Q."/>
            <person name="Evtushenko L."/>
        </authorList>
    </citation>
    <scope>NUCLEOTIDE SEQUENCE</scope>
    <source>
        <strain evidence="4">VKM Ac-1321</strain>
    </source>
</reference>
<dbReference type="PANTHER" id="PTHR46844">
    <property type="entry name" value="SLR5058 PROTEIN"/>
    <property type="match status" value="1"/>
</dbReference>
<feature type="transmembrane region" description="Helical" evidence="2">
    <location>
        <begin position="968"/>
        <end position="991"/>
    </location>
</feature>
<feature type="region of interest" description="Disordered" evidence="1">
    <location>
        <begin position="1023"/>
        <end position="1056"/>
    </location>
</feature>
<dbReference type="Pfam" id="PF05729">
    <property type="entry name" value="NACHT"/>
    <property type="match status" value="1"/>
</dbReference>